<dbReference type="EMBL" id="JBHUMM010000023">
    <property type="protein sequence ID" value="MFD2671965.1"/>
    <property type="molecule type" value="Genomic_DNA"/>
</dbReference>
<comment type="caution">
    <text evidence="1">The sequence shown here is derived from an EMBL/GenBank/DDBJ whole genome shotgun (WGS) entry which is preliminary data.</text>
</comment>
<protein>
    <recommendedName>
        <fullName evidence="3">GNAT family N-acetyltransferase</fullName>
    </recommendedName>
</protein>
<dbReference type="Proteomes" id="UP001597497">
    <property type="component" value="Unassembled WGS sequence"/>
</dbReference>
<sequence length="271" mass="31411">MQIRSYMPNDIEGVRTLYEARGLQFDPSLFQWKKQAPVQMSWVAEEEGVLYAHYAMIEMPFKPKARVAFAVDGIFHPERTTLPFIADMLEHALHWARDEAKLDAVMAFANNKMGPVKRLLGWQPFGTYQAAQTNGNARGEERLSLSPSLADQQTSCSNSDYPSIYEAWRFLASPRRYHYMKGQERHYWFTESQWLLSPVEDFMAEAVQLNEKTFHYMARTREGISGKMTEKNPAQTEMWTPLYKPLSKQAEAWEPPPVWPFETVEGVTLGW</sequence>
<evidence type="ECO:0008006" key="3">
    <source>
        <dbReference type="Google" id="ProtNLM"/>
    </source>
</evidence>
<keyword evidence="2" id="KW-1185">Reference proteome</keyword>
<gene>
    <name evidence="1" type="ORF">ACFSUC_10150</name>
</gene>
<organism evidence="1 2">
    <name type="scientific">Marinicrinis sediminis</name>
    <dbReference type="NCBI Taxonomy" id="1652465"/>
    <lineage>
        <taxon>Bacteria</taxon>
        <taxon>Bacillati</taxon>
        <taxon>Bacillota</taxon>
        <taxon>Bacilli</taxon>
        <taxon>Bacillales</taxon>
        <taxon>Paenibacillaceae</taxon>
    </lineage>
</organism>
<accession>A0ABW5RA87</accession>
<reference evidence="2" key="1">
    <citation type="journal article" date="2019" name="Int. J. Syst. Evol. Microbiol.">
        <title>The Global Catalogue of Microorganisms (GCM) 10K type strain sequencing project: providing services to taxonomists for standard genome sequencing and annotation.</title>
        <authorList>
            <consortium name="The Broad Institute Genomics Platform"/>
            <consortium name="The Broad Institute Genome Sequencing Center for Infectious Disease"/>
            <person name="Wu L."/>
            <person name="Ma J."/>
        </authorList>
    </citation>
    <scope>NUCLEOTIDE SEQUENCE [LARGE SCALE GENOMIC DNA]</scope>
    <source>
        <strain evidence="2">KCTC 33676</strain>
    </source>
</reference>
<evidence type="ECO:0000313" key="2">
    <source>
        <dbReference type="Proteomes" id="UP001597497"/>
    </source>
</evidence>
<dbReference type="InterPro" id="IPR016181">
    <property type="entry name" value="Acyl_CoA_acyltransferase"/>
</dbReference>
<evidence type="ECO:0000313" key="1">
    <source>
        <dbReference type="EMBL" id="MFD2671965.1"/>
    </source>
</evidence>
<name>A0ABW5RA87_9BACL</name>
<dbReference type="RefSeq" id="WP_379929438.1">
    <property type="nucleotide sequence ID" value="NZ_JBHUMM010000023.1"/>
</dbReference>
<proteinExistence type="predicted"/>
<dbReference type="SUPFAM" id="SSF55729">
    <property type="entry name" value="Acyl-CoA N-acyltransferases (Nat)"/>
    <property type="match status" value="1"/>
</dbReference>